<keyword evidence="3" id="KW-1185">Reference proteome</keyword>
<proteinExistence type="predicted"/>
<dbReference type="GO" id="GO:0017004">
    <property type="term" value="P:cytochrome complex assembly"/>
    <property type="evidence" value="ECO:0007669"/>
    <property type="project" value="InterPro"/>
</dbReference>
<dbReference type="EMBL" id="JBBNAF010000001">
    <property type="protein sequence ID" value="KAK9169256.1"/>
    <property type="molecule type" value="Genomic_DNA"/>
</dbReference>
<dbReference type="PANTHER" id="PTHR36010">
    <property type="entry name" value="CYTOCHROME C BIOGENESIS CCMF C-TERMINAL-LIKE MITOCHONDRIAL PROTEIN-RELATED"/>
    <property type="match status" value="1"/>
</dbReference>
<name>A0AAP0QAV5_9MAGN</name>
<feature type="region of interest" description="Disordered" evidence="1">
    <location>
        <begin position="171"/>
        <end position="200"/>
    </location>
</feature>
<dbReference type="PANTHER" id="PTHR36010:SF1">
    <property type="entry name" value="CYTOCHROME C BIOGENESIS CCMF C-TERMINAL-LIKE MITOCHONDRIAL PROTEIN-RELATED"/>
    <property type="match status" value="1"/>
</dbReference>
<dbReference type="AlphaFoldDB" id="A0AAP0QAV5"/>
<reference evidence="2 3" key="1">
    <citation type="submission" date="2024-01" db="EMBL/GenBank/DDBJ databases">
        <title>Genome assemblies of Stephania.</title>
        <authorList>
            <person name="Yang L."/>
        </authorList>
    </citation>
    <scope>NUCLEOTIDE SEQUENCE [LARGE SCALE GENOMIC DNA]</scope>
    <source>
        <strain evidence="2">YNDBR</strain>
        <tissue evidence="2">Leaf</tissue>
    </source>
</reference>
<dbReference type="InterPro" id="IPR044955">
    <property type="entry name" value="CCMFC"/>
</dbReference>
<evidence type="ECO:0000313" key="3">
    <source>
        <dbReference type="Proteomes" id="UP001420932"/>
    </source>
</evidence>
<evidence type="ECO:0000256" key="1">
    <source>
        <dbReference type="SAM" id="MobiDB-lite"/>
    </source>
</evidence>
<gene>
    <name evidence="2" type="ORF">Syun_001396</name>
</gene>
<evidence type="ECO:0000313" key="2">
    <source>
        <dbReference type="EMBL" id="KAK9169256.1"/>
    </source>
</evidence>
<organism evidence="2 3">
    <name type="scientific">Stephania yunnanensis</name>
    <dbReference type="NCBI Taxonomy" id="152371"/>
    <lineage>
        <taxon>Eukaryota</taxon>
        <taxon>Viridiplantae</taxon>
        <taxon>Streptophyta</taxon>
        <taxon>Embryophyta</taxon>
        <taxon>Tracheophyta</taxon>
        <taxon>Spermatophyta</taxon>
        <taxon>Magnoliopsida</taxon>
        <taxon>Ranunculales</taxon>
        <taxon>Menispermaceae</taxon>
        <taxon>Menispermoideae</taxon>
        <taxon>Cissampelideae</taxon>
        <taxon>Stephania</taxon>
    </lineage>
</organism>
<dbReference type="Proteomes" id="UP001420932">
    <property type="component" value="Unassembled WGS sequence"/>
</dbReference>
<comment type="caution">
    <text evidence="2">The sequence shown here is derived from an EMBL/GenBank/DDBJ whole genome shotgun (WGS) entry which is preliminary data.</text>
</comment>
<protein>
    <submittedName>
        <fullName evidence="2">Uncharacterized protein</fullName>
    </submittedName>
</protein>
<accession>A0AAP0QAV5</accession>
<sequence length="246" mass="28001">MFHLVLGERIGTIPTLPVLPSKRGRSFKVLYSSVTEGSDRTKPNRSDLWNPNGSDRSHFWVSCSQVSYRDWTGNEGDHESPAKRPRKFIRSMDGAKSGVLVKASHSVLLPDIIGRSSSETRARNASFLFIPVLHFLLLESKWDLSYLESFRGVLRLLFFRTFFSLPRDRSTKRESAQRRKCQTLRPNGNEQRRNYKMRSPGHPHFERRVEGFGLVAFPAPSSGGAMWGVCNQKSGLKLSPYQRADS</sequence>